<proteinExistence type="predicted"/>
<feature type="region of interest" description="Disordered" evidence="1">
    <location>
        <begin position="69"/>
        <end position="95"/>
    </location>
</feature>
<protein>
    <submittedName>
        <fullName evidence="2">Uncharacterized protein</fullName>
    </submittedName>
</protein>
<gene>
    <name evidence="2" type="ORF">INT44_008393</name>
</gene>
<feature type="region of interest" description="Disordered" evidence="1">
    <location>
        <begin position="189"/>
        <end position="231"/>
    </location>
</feature>
<evidence type="ECO:0000256" key="1">
    <source>
        <dbReference type="SAM" id="MobiDB-lite"/>
    </source>
</evidence>
<evidence type="ECO:0000313" key="2">
    <source>
        <dbReference type="EMBL" id="KAG2181578.1"/>
    </source>
</evidence>
<dbReference type="Proteomes" id="UP000612746">
    <property type="component" value="Unassembled WGS sequence"/>
</dbReference>
<accession>A0A8H7PWK3</accession>
<organism evidence="2 3">
    <name type="scientific">Umbelopsis vinacea</name>
    <dbReference type="NCBI Taxonomy" id="44442"/>
    <lineage>
        <taxon>Eukaryota</taxon>
        <taxon>Fungi</taxon>
        <taxon>Fungi incertae sedis</taxon>
        <taxon>Mucoromycota</taxon>
        <taxon>Mucoromycotina</taxon>
        <taxon>Umbelopsidomycetes</taxon>
        <taxon>Umbelopsidales</taxon>
        <taxon>Umbelopsidaceae</taxon>
        <taxon>Umbelopsis</taxon>
    </lineage>
</organism>
<keyword evidence="3" id="KW-1185">Reference proteome</keyword>
<sequence>MHFDDSHQVKDVVDDGGHLQQTQQQLHQDLTAIANGNQETLLESFFPGYVPEENRDSLIDPWAYNGQIIGAPTPDGSSEAGYSSDSQNQDWFGSQRTTQMVYPGDHDEYYYTTRSSSNATIDDRRSTRPPVTPDQQLRVSPFSMARAAGNLGTSYGSSSSFDGYSEIRTKIDEHYDRLENELPMESLTIDDRSKYNTTPTPFREVGKNHHSDASSTHTPTLRRSRDMFIDQ</sequence>
<dbReference type="AlphaFoldDB" id="A0A8H7PWK3"/>
<feature type="region of interest" description="Disordered" evidence="1">
    <location>
        <begin position="113"/>
        <end position="139"/>
    </location>
</feature>
<comment type="caution">
    <text evidence="2">The sequence shown here is derived from an EMBL/GenBank/DDBJ whole genome shotgun (WGS) entry which is preliminary data.</text>
</comment>
<dbReference type="EMBL" id="JAEPRA010000008">
    <property type="protein sequence ID" value="KAG2181578.1"/>
    <property type="molecule type" value="Genomic_DNA"/>
</dbReference>
<reference evidence="2" key="1">
    <citation type="submission" date="2020-12" db="EMBL/GenBank/DDBJ databases">
        <title>Metabolic potential, ecology and presence of endohyphal bacteria is reflected in genomic diversity of Mucoromycotina.</title>
        <authorList>
            <person name="Muszewska A."/>
            <person name="Okrasinska A."/>
            <person name="Steczkiewicz K."/>
            <person name="Drgas O."/>
            <person name="Orlowska M."/>
            <person name="Perlinska-Lenart U."/>
            <person name="Aleksandrzak-Piekarczyk T."/>
            <person name="Szatraj K."/>
            <person name="Zielenkiewicz U."/>
            <person name="Pilsyk S."/>
            <person name="Malc E."/>
            <person name="Mieczkowski P."/>
            <person name="Kruszewska J.S."/>
            <person name="Biernat P."/>
            <person name="Pawlowska J."/>
        </authorList>
    </citation>
    <scope>NUCLEOTIDE SEQUENCE</scope>
    <source>
        <strain evidence="2">WA0000051536</strain>
    </source>
</reference>
<name>A0A8H7PWK3_9FUNG</name>
<feature type="compositionally biased region" description="Polar residues" evidence="1">
    <location>
        <begin position="80"/>
        <end position="95"/>
    </location>
</feature>
<evidence type="ECO:0000313" key="3">
    <source>
        <dbReference type="Proteomes" id="UP000612746"/>
    </source>
</evidence>